<evidence type="ECO:0000313" key="1">
    <source>
        <dbReference type="EMBL" id="KAF0409382.1"/>
    </source>
</evidence>
<keyword evidence="2" id="KW-1185">Reference proteome</keyword>
<dbReference type="Proteomes" id="UP000439903">
    <property type="component" value="Unassembled WGS sequence"/>
</dbReference>
<dbReference type="AlphaFoldDB" id="A0A8H3X3M8"/>
<dbReference type="EMBL" id="WTPW01001880">
    <property type="protein sequence ID" value="KAF0409382.1"/>
    <property type="molecule type" value="Genomic_DNA"/>
</dbReference>
<evidence type="ECO:0000313" key="2">
    <source>
        <dbReference type="Proteomes" id="UP000439903"/>
    </source>
</evidence>
<comment type="caution">
    <text evidence="1">The sequence shown here is derived from an EMBL/GenBank/DDBJ whole genome shotgun (WGS) entry which is preliminary data.</text>
</comment>
<name>A0A8H3X3M8_GIGMA</name>
<organism evidence="1 2">
    <name type="scientific">Gigaspora margarita</name>
    <dbReference type="NCBI Taxonomy" id="4874"/>
    <lineage>
        <taxon>Eukaryota</taxon>
        <taxon>Fungi</taxon>
        <taxon>Fungi incertae sedis</taxon>
        <taxon>Mucoromycota</taxon>
        <taxon>Glomeromycotina</taxon>
        <taxon>Glomeromycetes</taxon>
        <taxon>Diversisporales</taxon>
        <taxon>Gigasporaceae</taxon>
        <taxon>Gigaspora</taxon>
    </lineage>
</organism>
<reference evidence="1 2" key="1">
    <citation type="journal article" date="2019" name="Environ. Microbiol.">
        <title>At the nexus of three kingdoms: the genome of the mycorrhizal fungus Gigaspora margarita provides insights into plant, endobacterial and fungal interactions.</title>
        <authorList>
            <person name="Venice F."/>
            <person name="Ghignone S."/>
            <person name="Salvioli di Fossalunga A."/>
            <person name="Amselem J."/>
            <person name="Novero M."/>
            <person name="Xianan X."/>
            <person name="Sedzielewska Toro K."/>
            <person name="Morin E."/>
            <person name="Lipzen A."/>
            <person name="Grigoriev I.V."/>
            <person name="Henrissat B."/>
            <person name="Martin F.M."/>
            <person name="Bonfante P."/>
        </authorList>
    </citation>
    <scope>NUCLEOTIDE SEQUENCE [LARGE SCALE GENOMIC DNA]</scope>
    <source>
        <strain evidence="1 2">BEG34</strain>
    </source>
</reference>
<proteinExistence type="predicted"/>
<sequence>MYVTNEDRKEEALMIEESLNEVGETLKKVEETLKEVDIGVNQNDQKLDMIVQSINEVKQSTQKLNMIVQSIDLMQFKIDQFKHFKTDNLSSNIQAQRIGSNKLSSPNIFKVNNYIRDNGSVIKKFYGTIEVA</sequence>
<gene>
    <name evidence="1" type="ORF">F8M41_008362</name>
</gene>
<accession>A0A8H3X3M8</accession>
<protein>
    <submittedName>
        <fullName evidence="1">Uncharacterized protein</fullName>
    </submittedName>
</protein>